<evidence type="ECO:0000313" key="1">
    <source>
        <dbReference type="EMBL" id="MDH6284833.1"/>
    </source>
</evidence>
<sequence length="248" mass="26430">MAGGPVAFPRGGDSLVKCQATTVWCAGWRQTSPDHRHPAWADAHVGGWAPTVPSCDDNLDGSPTIRARKTDILGKRDFTPQLASSKSPRIQSCLHAVVVRMGNMDAGLPATSPTSSPFDQTRQVRADGSELWSARDLMPMLGYDRWDRVPEVIERAKASAAASGHDAADLFRASSEKSGGRPRENFELARFACYLVAMNGDPAQAGGCCGAGNLSDAPAMLLRCGMHPFFSAILLQGGTTCLTRDGSR</sequence>
<evidence type="ECO:0000313" key="2">
    <source>
        <dbReference type="Proteomes" id="UP001160334"/>
    </source>
</evidence>
<keyword evidence="2" id="KW-1185">Reference proteome</keyword>
<reference evidence="1 2" key="1">
    <citation type="submission" date="2023-04" db="EMBL/GenBank/DDBJ databases">
        <title>Forest soil microbial communities from Buena Vista Peninsula, Colon Province, Panama.</title>
        <authorList>
            <person name="Bouskill N."/>
        </authorList>
    </citation>
    <scope>NUCLEOTIDE SEQUENCE [LARGE SCALE GENOMIC DNA]</scope>
    <source>
        <strain evidence="1 2">CFH S0262</strain>
    </source>
</reference>
<accession>A0ABT6MKI6</accession>
<name>A0ABT6MKI6_9NOCA</name>
<dbReference type="Proteomes" id="UP001160334">
    <property type="component" value="Unassembled WGS sequence"/>
</dbReference>
<dbReference type="EMBL" id="JARXVC010000028">
    <property type="protein sequence ID" value="MDH6284833.1"/>
    <property type="molecule type" value="Genomic_DNA"/>
</dbReference>
<comment type="caution">
    <text evidence="1">The sequence shown here is derived from an EMBL/GenBank/DDBJ whole genome shotgun (WGS) entry which is preliminary data.</text>
</comment>
<protein>
    <submittedName>
        <fullName evidence="1">Uncharacterized protein</fullName>
    </submittedName>
</protein>
<organism evidence="1 2">
    <name type="scientific">Prescottella agglutinans</name>
    <dbReference type="NCBI Taxonomy" id="1644129"/>
    <lineage>
        <taxon>Bacteria</taxon>
        <taxon>Bacillati</taxon>
        <taxon>Actinomycetota</taxon>
        <taxon>Actinomycetes</taxon>
        <taxon>Mycobacteriales</taxon>
        <taxon>Nocardiaceae</taxon>
        <taxon>Prescottella</taxon>
    </lineage>
</organism>
<proteinExistence type="predicted"/>
<gene>
    <name evidence="1" type="ORF">M2280_006096</name>
</gene>